<proteinExistence type="predicted"/>
<protein>
    <submittedName>
        <fullName evidence="2">Uncharacterized protein</fullName>
    </submittedName>
</protein>
<feature type="region of interest" description="Disordered" evidence="1">
    <location>
        <begin position="56"/>
        <end position="75"/>
    </location>
</feature>
<feature type="compositionally biased region" description="Basic and acidic residues" evidence="1">
    <location>
        <begin position="1"/>
        <end position="11"/>
    </location>
</feature>
<organism evidence="2">
    <name type="scientific">Grammatophora oceanica</name>
    <dbReference type="NCBI Taxonomy" id="210454"/>
    <lineage>
        <taxon>Eukaryota</taxon>
        <taxon>Sar</taxon>
        <taxon>Stramenopiles</taxon>
        <taxon>Ochrophyta</taxon>
        <taxon>Bacillariophyta</taxon>
        <taxon>Fragilariophyceae</taxon>
        <taxon>Fragilariophycidae</taxon>
        <taxon>Rhabdonematales</taxon>
        <taxon>Grammatophoraceae</taxon>
        <taxon>Grammatophora</taxon>
    </lineage>
</organism>
<evidence type="ECO:0000256" key="1">
    <source>
        <dbReference type="SAM" id="MobiDB-lite"/>
    </source>
</evidence>
<gene>
    <name evidence="2" type="ORF">GOCE00092_LOCUS8540</name>
</gene>
<dbReference type="AlphaFoldDB" id="A0A7S1Y690"/>
<evidence type="ECO:0000313" key="2">
    <source>
        <dbReference type="EMBL" id="CAD9279630.1"/>
    </source>
</evidence>
<name>A0A7S1Y690_9STRA</name>
<feature type="region of interest" description="Disordered" evidence="1">
    <location>
        <begin position="1"/>
        <end position="27"/>
    </location>
</feature>
<dbReference type="EMBL" id="HBGK01017047">
    <property type="protein sequence ID" value="CAD9279630.1"/>
    <property type="molecule type" value="Transcribed_RNA"/>
</dbReference>
<sequence>MRGAGETRDRAPTAPRRQLSSQSEAKQNALLKQLQGRLPFPNQPLVVNQTEVAATNVTPATRNPSTNQNQLGIDSTTPIFPLALDTRKAPKPTTCCRISNRP</sequence>
<accession>A0A7S1Y690</accession>
<reference evidence="2" key="1">
    <citation type="submission" date="2021-01" db="EMBL/GenBank/DDBJ databases">
        <authorList>
            <person name="Corre E."/>
            <person name="Pelletier E."/>
            <person name="Niang G."/>
            <person name="Scheremetjew M."/>
            <person name="Finn R."/>
            <person name="Kale V."/>
            <person name="Holt S."/>
            <person name="Cochrane G."/>
            <person name="Meng A."/>
            <person name="Brown T."/>
            <person name="Cohen L."/>
        </authorList>
    </citation>
    <scope>NUCLEOTIDE SEQUENCE</scope>
    <source>
        <strain evidence="2">CCMP 410</strain>
    </source>
</reference>